<evidence type="ECO:0000256" key="1">
    <source>
        <dbReference type="SAM" id="Coils"/>
    </source>
</evidence>
<evidence type="ECO:0000313" key="5">
    <source>
        <dbReference type="Proteomes" id="UP000267821"/>
    </source>
</evidence>
<sequence length="344" mass="38953">MKPLLARSNSSPQNFVKRAYRPSSISPCHLIHYHGEGVSSGGLVGGWLGRRGSVPDHRQGTSQDNGGISNQSRSPAYSQKSSVDADAKQRNGQREEERKVAGIIAGNITASTNTSTIKSAREVTKELVKIRRHKLGMEEISHSIQRLEMSARQQIIRLSDTYDCVVGKLEDLQALTTRFAELQKLTAELVDNFTVNEERVVADMEGKIQSLGTYQEEVATIRMLQRRLDLQRKAVENYKSRLEMVEDKISRQKELEVVWRQRASRRLRILWGIISVLVIVWLLATSTHDIAGIDDGEEVDEQPPEQQSMEDTLGVKFEYGSLPKEVLSLEADRLLRERHRRDEP</sequence>
<keyword evidence="3" id="KW-1133">Transmembrane helix</keyword>
<keyword evidence="3" id="KW-0812">Transmembrane</keyword>
<evidence type="ECO:0000256" key="2">
    <source>
        <dbReference type="SAM" id="MobiDB-lite"/>
    </source>
</evidence>
<gene>
    <name evidence="4" type="ORF">L211DRAFT_837150</name>
</gene>
<evidence type="ECO:0000256" key="3">
    <source>
        <dbReference type="SAM" id="Phobius"/>
    </source>
</evidence>
<feature type="region of interest" description="Disordered" evidence="2">
    <location>
        <begin position="49"/>
        <end position="100"/>
    </location>
</feature>
<organism evidence="4 5">
    <name type="scientific">Terfezia boudieri ATCC MYA-4762</name>
    <dbReference type="NCBI Taxonomy" id="1051890"/>
    <lineage>
        <taxon>Eukaryota</taxon>
        <taxon>Fungi</taxon>
        <taxon>Dikarya</taxon>
        <taxon>Ascomycota</taxon>
        <taxon>Pezizomycotina</taxon>
        <taxon>Pezizomycetes</taxon>
        <taxon>Pezizales</taxon>
        <taxon>Pezizaceae</taxon>
        <taxon>Terfezia</taxon>
    </lineage>
</organism>
<accession>A0A3N4LU84</accession>
<name>A0A3N4LU84_9PEZI</name>
<dbReference type="OrthoDB" id="5419542at2759"/>
<dbReference type="AlphaFoldDB" id="A0A3N4LU84"/>
<feature type="compositionally biased region" description="Polar residues" evidence="2">
    <location>
        <begin position="60"/>
        <end position="82"/>
    </location>
</feature>
<dbReference type="EMBL" id="ML121540">
    <property type="protein sequence ID" value="RPB24772.1"/>
    <property type="molecule type" value="Genomic_DNA"/>
</dbReference>
<protein>
    <submittedName>
        <fullName evidence="4">Uncharacterized protein</fullName>
    </submittedName>
</protein>
<evidence type="ECO:0000313" key="4">
    <source>
        <dbReference type="EMBL" id="RPB24772.1"/>
    </source>
</evidence>
<reference evidence="4 5" key="1">
    <citation type="journal article" date="2018" name="Nat. Ecol. Evol.">
        <title>Pezizomycetes genomes reveal the molecular basis of ectomycorrhizal truffle lifestyle.</title>
        <authorList>
            <person name="Murat C."/>
            <person name="Payen T."/>
            <person name="Noel B."/>
            <person name="Kuo A."/>
            <person name="Morin E."/>
            <person name="Chen J."/>
            <person name="Kohler A."/>
            <person name="Krizsan K."/>
            <person name="Balestrini R."/>
            <person name="Da Silva C."/>
            <person name="Montanini B."/>
            <person name="Hainaut M."/>
            <person name="Levati E."/>
            <person name="Barry K.W."/>
            <person name="Belfiori B."/>
            <person name="Cichocki N."/>
            <person name="Clum A."/>
            <person name="Dockter R.B."/>
            <person name="Fauchery L."/>
            <person name="Guy J."/>
            <person name="Iotti M."/>
            <person name="Le Tacon F."/>
            <person name="Lindquist E.A."/>
            <person name="Lipzen A."/>
            <person name="Malagnac F."/>
            <person name="Mello A."/>
            <person name="Molinier V."/>
            <person name="Miyauchi S."/>
            <person name="Poulain J."/>
            <person name="Riccioni C."/>
            <person name="Rubini A."/>
            <person name="Sitrit Y."/>
            <person name="Splivallo R."/>
            <person name="Traeger S."/>
            <person name="Wang M."/>
            <person name="Zifcakova L."/>
            <person name="Wipf D."/>
            <person name="Zambonelli A."/>
            <person name="Paolocci F."/>
            <person name="Nowrousian M."/>
            <person name="Ottonello S."/>
            <person name="Baldrian P."/>
            <person name="Spatafora J.W."/>
            <person name="Henrissat B."/>
            <person name="Nagy L.G."/>
            <person name="Aury J.M."/>
            <person name="Wincker P."/>
            <person name="Grigoriev I.V."/>
            <person name="Bonfante P."/>
            <person name="Martin F.M."/>
        </authorList>
    </citation>
    <scope>NUCLEOTIDE SEQUENCE [LARGE SCALE GENOMIC DNA]</scope>
    <source>
        <strain evidence="4 5">ATCC MYA-4762</strain>
    </source>
</reference>
<keyword evidence="5" id="KW-1185">Reference proteome</keyword>
<keyword evidence="3" id="KW-0472">Membrane</keyword>
<feature type="compositionally biased region" description="Basic and acidic residues" evidence="2">
    <location>
        <begin position="83"/>
        <end position="100"/>
    </location>
</feature>
<dbReference type="Proteomes" id="UP000267821">
    <property type="component" value="Unassembled WGS sequence"/>
</dbReference>
<proteinExistence type="predicted"/>
<feature type="coiled-coil region" evidence="1">
    <location>
        <begin position="221"/>
        <end position="255"/>
    </location>
</feature>
<feature type="transmembrane region" description="Helical" evidence="3">
    <location>
        <begin position="267"/>
        <end position="284"/>
    </location>
</feature>
<keyword evidence="1" id="KW-0175">Coiled coil</keyword>
<dbReference type="STRING" id="1051890.A0A3N4LU84"/>
<dbReference type="InParanoid" id="A0A3N4LU84"/>